<evidence type="ECO:0000256" key="6">
    <source>
        <dbReference type="ARBA" id="ARBA00023136"/>
    </source>
</evidence>
<evidence type="ECO:0000256" key="3">
    <source>
        <dbReference type="ARBA" id="ARBA00022741"/>
    </source>
</evidence>
<dbReference type="InterPro" id="IPR003593">
    <property type="entry name" value="AAA+_ATPase"/>
</dbReference>
<dbReference type="InterPro" id="IPR027417">
    <property type="entry name" value="P-loop_NTPase"/>
</dbReference>
<dbReference type="PANTHER" id="PTHR43394:SF1">
    <property type="entry name" value="ATP-BINDING CASSETTE SUB-FAMILY B MEMBER 10, MITOCHONDRIAL"/>
    <property type="match status" value="1"/>
</dbReference>
<proteinExistence type="predicted"/>
<dbReference type="PROSITE" id="PS50893">
    <property type="entry name" value="ABC_TRANSPORTER_2"/>
    <property type="match status" value="1"/>
</dbReference>
<dbReference type="PROSITE" id="PS00211">
    <property type="entry name" value="ABC_TRANSPORTER_1"/>
    <property type="match status" value="1"/>
</dbReference>
<dbReference type="SMART" id="SM00382">
    <property type="entry name" value="AAA"/>
    <property type="match status" value="1"/>
</dbReference>
<dbReference type="Pfam" id="PF00005">
    <property type="entry name" value="ABC_tran"/>
    <property type="match status" value="1"/>
</dbReference>
<dbReference type="InterPro" id="IPR039421">
    <property type="entry name" value="Type_1_exporter"/>
</dbReference>
<evidence type="ECO:0000256" key="7">
    <source>
        <dbReference type="SAM" id="Phobius"/>
    </source>
</evidence>
<dbReference type="RefSeq" id="WP_213236429.1">
    <property type="nucleotide sequence ID" value="NZ_JAHBCL010000011.1"/>
</dbReference>
<reference evidence="10 11" key="1">
    <citation type="submission" date="2021-05" db="EMBL/GenBank/DDBJ databases">
        <title>Fusibacter ferrireducens sp. nov., an anaerobic, sulfur- and Fe-reducing bacterium isolated from the mangrove sediment.</title>
        <authorList>
            <person name="Qiu D."/>
        </authorList>
    </citation>
    <scope>NUCLEOTIDE SEQUENCE [LARGE SCALE GENOMIC DNA]</scope>
    <source>
        <strain evidence="10 11">DSM 12116</strain>
    </source>
</reference>
<sequence>MIRKLLASVREYKKDMILAPVYVTLESVLEIIIPTLMAFLIDNGITQKDMTYVWKIGLILVVCAVFSLITGVLAGRSAAIASAGFAKNLRQDMFYNVQKFSFSNIDKFSSASIITRLTTDITNVQNAFQMMVRLAVRAPMMIIFALIFSFRIDAKLSLIFLGVIPVLGLGLWLIMSHVHPIFVRVFRTYDKLNSVVQENLRGIRVVKSYNREAFEVEKFKGISKSIFEDFSRAEKRLAFNMPMLQFCLYSSMLLLSWFGAKSIIASGNNAAIGLSTGELASLITYTMQILMSLMMLSMIFVMIIISRASVERIVEVLDEESDLKNNDAPICDVKDGSIAFEDVSFAYTASADKMVLNHIDLTIQSGETIGIVGGTGSAKSSLVQLISRLYDATSGSVKVGGVDVRNYDIESLRNQVAVVLQKNVLFSGSIKQNLRWGNENATDEELIKASKLAQADDFIREFPDQYETYIEQGGTNVSGGQRQRLCIARALLKQPKILILDDSTSAVDTKTDSLIRQAFRENIPDTTKIIIAQRIASVQDADKIIVMNDGKVDAVGTHEMLLETNAIYREVFESQNRGGVGDEA</sequence>
<keyword evidence="11" id="KW-1185">Reference proteome</keyword>
<organism evidence="10 11">
    <name type="scientific">Fusibacter paucivorans</name>
    <dbReference type="NCBI Taxonomy" id="76009"/>
    <lineage>
        <taxon>Bacteria</taxon>
        <taxon>Bacillati</taxon>
        <taxon>Bacillota</taxon>
        <taxon>Clostridia</taxon>
        <taxon>Eubacteriales</taxon>
        <taxon>Eubacteriales Family XII. Incertae Sedis</taxon>
        <taxon>Fusibacter</taxon>
    </lineage>
</organism>
<protein>
    <submittedName>
        <fullName evidence="10">ABC transporter ATP-binding protein</fullName>
    </submittedName>
</protein>
<dbReference type="CDD" id="cd18548">
    <property type="entry name" value="ABC_6TM_Tm287_like"/>
    <property type="match status" value="1"/>
</dbReference>
<dbReference type="PANTHER" id="PTHR43394">
    <property type="entry name" value="ATP-DEPENDENT PERMEASE MDL1, MITOCHONDRIAL"/>
    <property type="match status" value="1"/>
</dbReference>
<dbReference type="Pfam" id="PF00664">
    <property type="entry name" value="ABC_membrane"/>
    <property type="match status" value="1"/>
</dbReference>
<evidence type="ECO:0000256" key="5">
    <source>
        <dbReference type="ARBA" id="ARBA00022989"/>
    </source>
</evidence>
<evidence type="ECO:0000259" key="8">
    <source>
        <dbReference type="PROSITE" id="PS50893"/>
    </source>
</evidence>
<dbReference type="GO" id="GO:0005524">
    <property type="term" value="F:ATP binding"/>
    <property type="evidence" value="ECO:0007669"/>
    <property type="project" value="UniProtKB-KW"/>
</dbReference>
<dbReference type="Gene3D" id="1.20.1560.10">
    <property type="entry name" value="ABC transporter type 1, transmembrane domain"/>
    <property type="match status" value="1"/>
</dbReference>
<feature type="transmembrane region" description="Helical" evidence="7">
    <location>
        <begin position="279"/>
        <end position="305"/>
    </location>
</feature>
<evidence type="ECO:0000256" key="4">
    <source>
        <dbReference type="ARBA" id="ARBA00022840"/>
    </source>
</evidence>
<feature type="transmembrane region" description="Helical" evidence="7">
    <location>
        <begin position="158"/>
        <end position="178"/>
    </location>
</feature>
<dbReference type="InterPro" id="IPR003439">
    <property type="entry name" value="ABC_transporter-like_ATP-bd"/>
</dbReference>
<dbReference type="PROSITE" id="PS50929">
    <property type="entry name" value="ABC_TM1F"/>
    <property type="match status" value="1"/>
</dbReference>
<accession>A0ABS5PN09</accession>
<feature type="transmembrane region" description="Helical" evidence="7">
    <location>
        <begin position="21"/>
        <end position="41"/>
    </location>
</feature>
<evidence type="ECO:0000313" key="11">
    <source>
        <dbReference type="Proteomes" id="UP000746471"/>
    </source>
</evidence>
<dbReference type="Proteomes" id="UP000746471">
    <property type="component" value="Unassembled WGS sequence"/>
</dbReference>
<feature type="transmembrane region" description="Helical" evidence="7">
    <location>
        <begin position="237"/>
        <end position="259"/>
    </location>
</feature>
<evidence type="ECO:0000259" key="9">
    <source>
        <dbReference type="PROSITE" id="PS50929"/>
    </source>
</evidence>
<dbReference type="InterPro" id="IPR011527">
    <property type="entry name" value="ABC1_TM_dom"/>
</dbReference>
<keyword evidence="6 7" id="KW-0472">Membrane</keyword>
<name>A0ABS5PN09_9FIRM</name>
<dbReference type="Gene3D" id="3.40.50.300">
    <property type="entry name" value="P-loop containing nucleotide triphosphate hydrolases"/>
    <property type="match status" value="1"/>
</dbReference>
<feature type="transmembrane region" description="Helical" evidence="7">
    <location>
        <begin position="53"/>
        <end position="74"/>
    </location>
</feature>
<comment type="subcellular location">
    <subcellularLocation>
        <location evidence="1">Cell membrane</location>
        <topology evidence="1">Multi-pass membrane protein</topology>
    </subcellularLocation>
</comment>
<keyword evidence="3" id="KW-0547">Nucleotide-binding</keyword>
<keyword evidence="2 7" id="KW-0812">Transmembrane</keyword>
<dbReference type="SUPFAM" id="SSF52540">
    <property type="entry name" value="P-loop containing nucleoside triphosphate hydrolases"/>
    <property type="match status" value="1"/>
</dbReference>
<dbReference type="InterPro" id="IPR036640">
    <property type="entry name" value="ABC1_TM_sf"/>
</dbReference>
<feature type="domain" description="ABC transporter" evidence="8">
    <location>
        <begin position="338"/>
        <end position="574"/>
    </location>
</feature>
<gene>
    <name evidence="10" type="ORF">KHM83_07760</name>
</gene>
<evidence type="ECO:0000256" key="1">
    <source>
        <dbReference type="ARBA" id="ARBA00004651"/>
    </source>
</evidence>
<comment type="caution">
    <text evidence="10">The sequence shown here is derived from an EMBL/GenBank/DDBJ whole genome shotgun (WGS) entry which is preliminary data.</text>
</comment>
<feature type="transmembrane region" description="Helical" evidence="7">
    <location>
        <begin position="134"/>
        <end position="152"/>
    </location>
</feature>
<dbReference type="EMBL" id="JAHBCL010000011">
    <property type="protein sequence ID" value="MBS7526568.1"/>
    <property type="molecule type" value="Genomic_DNA"/>
</dbReference>
<keyword evidence="5 7" id="KW-1133">Transmembrane helix</keyword>
<dbReference type="InterPro" id="IPR017871">
    <property type="entry name" value="ABC_transporter-like_CS"/>
</dbReference>
<evidence type="ECO:0000313" key="10">
    <source>
        <dbReference type="EMBL" id="MBS7526568.1"/>
    </source>
</evidence>
<keyword evidence="4 10" id="KW-0067">ATP-binding</keyword>
<dbReference type="SUPFAM" id="SSF90123">
    <property type="entry name" value="ABC transporter transmembrane region"/>
    <property type="match status" value="1"/>
</dbReference>
<feature type="domain" description="ABC transmembrane type-1" evidence="9">
    <location>
        <begin position="17"/>
        <end position="303"/>
    </location>
</feature>
<evidence type="ECO:0000256" key="2">
    <source>
        <dbReference type="ARBA" id="ARBA00022692"/>
    </source>
</evidence>